<protein>
    <submittedName>
        <fullName evidence="3">Kinesin-like protein KIF1A</fullName>
    </submittedName>
</protein>
<name>A0A4Z2EHZ0_9TELE</name>
<dbReference type="AlphaFoldDB" id="A0A4Z2EHZ0"/>
<gene>
    <name evidence="3" type="primary">KIF1A_0</name>
    <name evidence="3" type="ORF">EYF80_061757</name>
</gene>
<keyword evidence="1" id="KW-0547">Nucleotide-binding</keyword>
<dbReference type="InterPro" id="IPR036961">
    <property type="entry name" value="Kinesin_motor_dom_sf"/>
</dbReference>
<evidence type="ECO:0000313" key="4">
    <source>
        <dbReference type="Proteomes" id="UP000314294"/>
    </source>
</evidence>
<comment type="caution">
    <text evidence="3">The sequence shown here is derived from an EMBL/GenBank/DDBJ whole genome shotgun (WGS) entry which is preliminary data.</text>
</comment>
<evidence type="ECO:0000313" key="3">
    <source>
        <dbReference type="EMBL" id="TNN28094.1"/>
    </source>
</evidence>
<dbReference type="Gene3D" id="3.40.850.10">
    <property type="entry name" value="Kinesin motor domain"/>
    <property type="match status" value="1"/>
</dbReference>
<dbReference type="PANTHER" id="PTHR47117">
    <property type="entry name" value="STAR-RELATED LIPID TRANSFER PROTEIN 9"/>
    <property type="match status" value="1"/>
</dbReference>
<organism evidence="3 4">
    <name type="scientific">Liparis tanakae</name>
    <name type="common">Tanaka's snailfish</name>
    <dbReference type="NCBI Taxonomy" id="230148"/>
    <lineage>
        <taxon>Eukaryota</taxon>
        <taxon>Metazoa</taxon>
        <taxon>Chordata</taxon>
        <taxon>Craniata</taxon>
        <taxon>Vertebrata</taxon>
        <taxon>Euteleostomi</taxon>
        <taxon>Actinopterygii</taxon>
        <taxon>Neopterygii</taxon>
        <taxon>Teleostei</taxon>
        <taxon>Neoteleostei</taxon>
        <taxon>Acanthomorphata</taxon>
        <taxon>Eupercaria</taxon>
        <taxon>Perciformes</taxon>
        <taxon>Cottioidei</taxon>
        <taxon>Cottales</taxon>
        <taxon>Liparidae</taxon>
        <taxon>Liparis</taxon>
    </lineage>
</organism>
<dbReference type="PANTHER" id="PTHR47117:SF2">
    <property type="entry name" value="KINESIN-LIKE PROTEIN KIF1A ISOFORM X1"/>
    <property type="match status" value="1"/>
</dbReference>
<keyword evidence="4" id="KW-1185">Reference proteome</keyword>
<accession>A0A4Z2EHZ0</accession>
<dbReference type="Proteomes" id="UP000314294">
    <property type="component" value="Unassembled WGS sequence"/>
</dbReference>
<evidence type="ECO:0000256" key="2">
    <source>
        <dbReference type="ARBA" id="ARBA00022840"/>
    </source>
</evidence>
<dbReference type="GO" id="GO:0005524">
    <property type="term" value="F:ATP binding"/>
    <property type="evidence" value="ECO:0007669"/>
    <property type="project" value="UniProtKB-KW"/>
</dbReference>
<evidence type="ECO:0000256" key="1">
    <source>
        <dbReference type="ARBA" id="ARBA00022741"/>
    </source>
</evidence>
<dbReference type="EMBL" id="SRLO01007311">
    <property type="protein sequence ID" value="TNN28094.1"/>
    <property type="molecule type" value="Genomic_DNA"/>
</dbReference>
<keyword evidence="2" id="KW-0067">ATP-binding</keyword>
<proteinExistence type="predicted"/>
<sequence length="214" mass="23534">MAAASVKVAVRVRPFNSRETGKDSKCIIQMSGNTTTVRSKVVALERDTQTSCCSRIMSLRPTISRVETFLWEACLPCSNKRGGREACITTAAREGKQKRQSVCEERSDSRCRDVKKTSLFWSSPDAGSADASVCLCVKDDLIRAKDANFTDSSYGGSQLYPYVFRHSVQTPLLLAGSAFHHDVDVCRCVELVHVVLVMLCIRFAAQRASASAQL</sequence>
<reference evidence="3 4" key="1">
    <citation type="submission" date="2019-03" db="EMBL/GenBank/DDBJ databases">
        <title>First draft genome of Liparis tanakae, snailfish: a comprehensive survey of snailfish specific genes.</title>
        <authorList>
            <person name="Kim W."/>
            <person name="Song I."/>
            <person name="Jeong J.-H."/>
            <person name="Kim D."/>
            <person name="Kim S."/>
            <person name="Ryu S."/>
            <person name="Song J.Y."/>
            <person name="Lee S.K."/>
        </authorList>
    </citation>
    <scope>NUCLEOTIDE SEQUENCE [LARGE SCALE GENOMIC DNA]</scope>
    <source>
        <tissue evidence="3">Muscle</tissue>
    </source>
</reference>